<evidence type="ECO:0008006" key="3">
    <source>
        <dbReference type="Google" id="ProtNLM"/>
    </source>
</evidence>
<accession>A0A235BSI9</accession>
<name>A0A235BSI9_UNCW3</name>
<proteinExistence type="predicted"/>
<dbReference type="EMBL" id="NOZQ01000118">
    <property type="protein sequence ID" value="OYD15470.1"/>
    <property type="molecule type" value="Genomic_DNA"/>
</dbReference>
<sequence length="89" mass="10448">MLIIVGIFVLSFLYLYQHSMTVQLMLTLNEKGRELSRIEEEVERLRASTTQRLSYPRIKDIASKWGFRYPRVNEIVIIQKTDSSVVNSQ</sequence>
<dbReference type="AlphaFoldDB" id="A0A235BSI9"/>
<organism evidence="1 2">
    <name type="scientific">candidate division WOR-3 bacterium JGI_Cruoil_03_44_89</name>
    <dbReference type="NCBI Taxonomy" id="1973748"/>
    <lineage>
        <taxon>Bacteria</taxon>
        <taxon>Bacteria division WOR-3</taxon>
    </lineage>
</organism>
<evidence type="ECO:0000313" key="1">
    <source>
        <dbReference type="EMBL" id="OYD15470.1"/>
    </source>
</evidence>
<reference evidence="1 2" key="1">
    <citation type="submission" date="2017-07" db="EMBL/GenBank/DDBJ databases">
        <title>Recovery of genomes from metagenomes via a dereplication, aggregation, and scoring strategy.</title>
        <authorList>
            <person name="Sieber C.M."/>
            <person name="Probst A.J."/>
            <person name="Sharrar A."/>
            <person name="Thomas B.C."/>
            <person name="Hess M."/>
            <person name="Tringe S.G."/>
            <person name="Banfield J.F."/>
        </authorList>
    </citation>
    <scope>NUCLEOTIDE SEQUENCE [LARGE SCALE GENOMIC DNA]</scope>
    <source>
        <strain evidence="1">JGI_Cruoil_03_44_89</strain>
    </source>
</reference>
<protein>
    <recommendedName>
        <fullName evidence="3">Cell division protein FtsL</fullName>
    </recommendedName>
</protein>
<comment type="caution">
    <text evidence="1">The sequence shown here is derived from an EMBL/GenBank/DDBJ whole genome shotgun (WGS) entry which is preliminary data.</text>
</comment>
<evidence type="ECO:0000313" key="2">
    <source>
        <dbReference type="Proteomes" id="UP000215215"/>
    </source>
</evidence>
<dbReference type="Proteomes" id="UP000215215">
    <property type="component" value="Unassembled WGS sequence"/>
</dbReference>
<gene>
    <name evidence="1" type="ORF">CH333_05655</name>
</gene>